<dbReference type="RefSeq" id="WP_379839732.1">
    <property type="nucleotide sequence ID" value="NZ_JBHRYQ010000001.1"/>
</dbReference>
<dbReference type="EMBL" id="JBHRYQ010000001">
    <property type="protein sequence ID" value="MFC3812827.1"/>
    <property type="molecule type" value="Genomic_DNA"/>
</dbReference>
<dbReference type="Proteomes" id="UP001595616">
    <property type="component" value="Unassembled WGS sequence"/>
</dbReference>
<evidence type="ECO:0008006" key="3">
    <source>
        <dbReference type="Google" id="ProtNLM"/>
    </source>
</evidence>
<comment type="caution">
    <text evidence="1">The sequence shown here is derived from an EMBL/GenBank/DDBJ whole genome shotgun (WGS) entry which is preliminary data.</text>
</comment>
<keyword evidence="2" id="KW-1185">Reference proteome</keyword>
<proteinExistence type="predicted"/>
<organism evidence="1 2">
    <name type="scientific">Lacihabitans lacunae</name>
    <dbReference type="NCBI Taxonomy" id="1028214"/>
    <lineage>
        <taxon>Bacteria</taxon>
        <taxon>Pseudomonadati</taxon>
        <taxon>Bacteroidota</taxon>
        <taxon>Cytophagia</taxon>
        <taxon>Cytophagales</taxon>
        <taxon>Leadbetterellaceae</taxon>
        <taxon>Lacihabitans</taxon>
    </lineage>
</organism>
<evidence type="ECO:0000313" key="1">
    <source>
        <dbReference type="EMBL" id="MFC3812827.1"/>
    </source>
</evidence>
<reference evidence="2" key="1">
    <citation type="journal article" date="2019" name="Int. J. Syst. Evol. Microbiol.">
        <title>The Global Catalogue of Microorganisms (GCM) 10K type strain sequencing project: providing services to taxonomists for standard genome sequencing and annotation.</title>
        <authorList>
            <consortium name="The Broad Institute Genomics Platform"/>
            <consortium name="The Broad Institute Genome Sequencing Center for Infectious Disease"/>
            <person name="Wu L."/>
            <person name="Ma J."/>
        </authorList>
    </citation>
    <scope>NUCLEOTIDE SEQUENCE [LARGE SCALE GENOMIC DNA]</scope>
    <source>
        <strain evidence="2">CECT 7956</strain>
    </source>
</reference>
<sequence length="232" mass="27448">MIFRLSIRMSAITIFSLISLNSCSPKLHFEYDYTTFYPSRKNAILRTSLFLNRDSTFKYFTHKGSVINDGKNKNYGNLEGTWGKKNKSLYLFPSPNYLKFIKIKNLESDLSCFTIDILNFNYFKDKYELILNIKDMDPVIITKSKVEICDLKWNSTLEFEVSFSGTNHFGFVSNKIKSEKIIVKNPKSLLQLEFEEFYYRFNYADNPVDSMFFKIRCRTLKSPNQILKWYPK</sequence>
<protein>
    <recommendedName>
        <fullName evidence="3">Lipoprotein</fullName>
    </recommendedName>
</protein>
<evidence type="ECO:0000313" key="2">
    <source>
        <dbReference type="Proteomes" id="UP001595616"/>
    </source>
</evidence>
<gene>
    <name evidence="1" type="ORF">ACFOOI_19340</name>
</gene>
<name>A0ABV7Z393_9BACT</name>
<accession>A0ABV7Z393</accession>